<feature type="transmembrane region" description="Helical" evidence="7">
    <location>
        <begin position="72"/>
        <end position="93"/>
    </location>
</feature>
<accession>A0ABD2QI36</accession>
<evidence type="ECO:0000259" key="8">
    <source>
        <dbReference type="Pfam" id="PF13906"/>
    </source>
</evidence>
<dbReference type="AlphaFoldDB" id="A0ABD2QI36"/>
<comment type="caution">
    <text evidence="9">The sequence shown here is derived from an EMBL/GenBank/DDBJ whole genome shotgun (WGS) entry which is preliminary data.</text>
</comment>
<gene>
    <name evidence="9" type="primary">SLC7A1</name>
    <name evidence="9" type="ORF">Ciccas_002138</name>
</gene>
<reference evidence="9 10" key="1">
    <citation type="submission" date="2024-11" db="EMBL/GenBank/DDBJ databases">
        <title>Adaptive evolution of stress response genes in parasites aligns with host niche diversity.</title>
        <authorList>
            <person name="Hahn C."/>
            <person name="Resl P."/>
        </authorList>
    </citation>
    <scope>NUCLEOTIDE SEQUENCE [LARGE SCALE GENOMIC DNA]</scope>
    <source>
        <strain evidence="9">EGGRZ-B1_66</strain>
        <tissue evidence="9">Body</tissue>
    </source>
</reference>
<dbReference type="PANTHER" id="PTHR43243">
    <property type="entry name" value="INNER MEMBRANE TRANSPORTER YGJI-RELATED"/>
    <property type="match status" value="1"/>
</dbReference>
<feature type="region of interest" description="Disordered" evidence="6">
    <location>
        <begin position="1"/>
        <end position="29"/>
    </location>
</feature>
<keyword evidence="2" id="KW-0813">Transport</keyword>
<dbReference type="InterPro" id="IPR002293">
    <property type="entry name" value="AA/rel_permease1"/>
</dbReference>
<sequence>MRVSSLRSFASSITRRKHTTPARTRDNETRREKLSAVLSTFDLVQLGVGSILGAGIYVVLGEVVWLKTGPATILSFLIAAFASLLAGLCYAEFGSRVPHTTGSAYAYSYHTVGEFFAFAIGWNLILEYIIGTAADARALSGAIDHLTGNHIRNFTLANFGVLPYFQYEYDFLAAILSFIITIILSIGVKESARCTTIFNFVNIGIAIFIIVVSSTKANPSIWSATPDSFAPTGLAGILSGAATCFYAFVGFDIVATTGEEALSPSRSIPIAISLTLVICLVLYIGCGLVLSMLVPFREKALLSSTSLITKALELTPGLNWATPVVGIGAAAGLTSSLLGSQFPLPRIVYAMAKDGLLFEFFQHVNKRTETALLATLVPGLITCVFSALFDLSSLVEMMSSGTLLAYSLVCTSVLILHYQIASHTADVKMPLLENEETEQPRVPTGSEPHATNKVVNTCTFFIWLCSYSIGLIFVVNDGKFRTMDSYAVFLLIVLLTTALVLLLIIATQQKDQFTLNSLYFRVPLVPVIPALAIFIHSFLMCQLSAVTWVRFSIWNAVGFAIYFGYGIKHAQKQFDQSDLIMKEINSNDNLAN</sequence>
<proteinExistence type="predicted"/>
<evidence type="ECO:0000313" key="9">
    <source>
        <dbReference type="EMBL" id="KAL3319199.1"/>
    </source>
</evidence>
<dbReference type="Pfam" id="PF13520">
    <property type="entry name" value="AA_permease_2"/>
    <property type="match status" value="1"/>
</dbReference>
<dbReference type="PANTHER" id="PTHR43243:SF4">
    <property type="entry name" value="CATIONIC AMINO ACID TRANSPORTER 4"/>
    <property type="match status" value="1"/>
</dbReference>
<feature type="transmembrane region" description="Helical" evidence="7">
    <location>
        <begin position="454"/>
        <end position="474"/>
    </location>
</feature>
<name>A0ABD2QI36_9PLAT</name>
<feature type="transmembrane region" description="Helical" evidence="7">
    <location>
        <begin position="105"/>
        <end position="125"/>
    </location>
</feature>
<dbReference type="Pfam" id="PF13906">
    <property type="entry name" value="AA_permease_C"/>
    <property type="match status" value="1"/>
</dbReference>
<keyword evidence="3 7" id="KW-0812">Transmembrane</keyword>
<dbReference type="InterPro" id="IPR029485">
    <property type="entry name" value="CAT_C"/>
</dbReference>
<keyword evidence="5 7" id="KW-0472">Membrane</keyword>
<feature type="transmembrane region" description="Helical" evidence="7">
    <location>
        <begin position="371"/>
        <end position="391"/>
    </location>
</feature>
<feature type="transmembrane region" description="Helical" evidence="7">
    <location>
        <begin position="234"/>
        <end position="255"/>
    </location>
</feature>
<feature type="compositionally biased region" description="Polar residues" evidence="6">
    <location>
        <begin position="1"/>
        <end position="13"/>
    </location>
</feature>
<dbReference type="GO" id="GO:0016020">
    <property type="term" value="C:membrane"/>
    <property type="evidence" value="ECO:0007669"/>
    <property type="project" value="UniProtKB-SubCell"/>
</dbReference>
<feature type="transmembrane region" description="Helical" evidence="7">
    <location>
        <begin position="545"/>
        <end position="565"/>
    </location>
</feature>
<feature type="transmembrane region" description="Helical" evidence="7">
    <location>
        <begin position="34"/>
        <end position="60"/>
    </location>
</feature>
<evidence type="ECO:0000313" key="10">
    <source>
        <dbReference type="Proteomes" id="UP001626550"/>
    </source>
</evidence>
<dbReference type="Gene3D" id="1.20.1740.10">
    <property type="entry name" value="Amino acid/polyamine transporter I"/>
    <property type="match status" value="2"/>
</dbReference>
<protein>
    <submittedName>
        <fullName evidence="9">High affinity cationic amino acid transporter 1</fullName>
    </submittedName>
</protein>
<feature type="transmembrane region" description="Helical" evidence="7">
    <location>
        <begin position="403"/>
        <end position="421"/>
    </location>
</feature>
<keyword evidence="4 7" id="KW-1133">Transmembrane helix</keyword>
<comment type="subcellular location">
    <subcellularLocation>
        <location evidence="1">Membrane</location>
        <topology evidence="1">Multi-pass membrane protein</topology>
    </subcellularLocation>
</comment>
<keyword evidence="10" id="KW-1185">Reference proteome</keyword>
<evidence type="ECO:0000256" key="5">
    <source>
        <dbReference type="ARBA" id="ARBA00023136"/>
    </source>
</evidence>
<feature type="transmembrane region" description="Helical" evidence="7">
    <location>
        <begin position="518"/>
        <end position="539"/>
    </location>
</feature>
<evidence type="ECO:0000256" key="2">
    <source>
        <dbReference type="ARBA" id="ARBA00022448"/>
    </source>
</evidence>
<feature type="domain" description="Cationic amino acid transporter C-terminal" evidence="8">
    <location>
        <begin position="520"/>
        <end position="569"/>
    </location>
</feature>
<evidence type="ECO:0000256" key="7">
    <source>
        <dbReference type="SAM" id="Phobius"/>
    </source>
</evidence>
<feature type="transmembrane region" description="Helical" evidence="7">
    <location>
        <begin position="486"/>
        <end position="506"/>
    </location>
</feature>
<evidence type="ECO:0000256" key="1">
    <source>
        <dbReference type="ARBA" id="ARBA00004141"/>
    </source>
</evidence>
<evidence type="ECO:0000256" key="4">
    <source>
        <dbReference type="ARBA" id="ARBA00022989"/>
    </source>
</evidence>
<feature type="transmembrane region" description="Helical" evidence="7">
    <location>
        <begin position="171"/>
        <end position="188"/>
    </location>
</feature>
<dbReference type="Proteomes" id="UP001626550">
    <property type="component" value="Unassembled WGS sequence"/>
</dbReference>
<evidence type="ECO:0000256" key="6">
    <source>
        <dbReference type="SAM" id="MobiDB-lite"/>
    </source>
</evidence>
<feature type="transmembrane region" description="Helical" evidence="7">
    <location>
        <begin position="195"/>
        <end position="214"/>
    </location>
</feature>
<dbReference type="EMBL" id="JBJKFK010000160">
    <property type="protein sequence ID" value="KAL3319199.1"/>
    <property type="molecule type" value="Genomic_DNA"/>
</dbReference>
<feature type="transmembrane region" description="Helical" evidence="7">
    <location>
        <begin position="267"/>
        <end position="294"/>
    </location>
</feature>
<feature type="transmembrane region" description="Helical" evidence="7">
    <location>
        <begin position="320"/>
        <end position="339"/>
    </location>
</feature>
<dbReference type="PIRSF" id="PIRSF006060">
    <property type="entry name" value="AA_transporter"/>
    <property type="match status" value="1"/>
</dbReference>
<organism evidence="9 10">
    <name type="scientific">Cichlidogyrus casuarinus</name>
    <dbReference type="NCBI Taxonomy" id="1844966"/>
    <lineage>
        <taxon>Eukaryota</taxon>
        <taxon>Metazoa</taxon>
        <taxon>Spiralia</taxon>
        <taxon>Lophotrochozoa</taxon>
        <taxon>Platyhelminthes</taxon>
        <taxon>Monogenea</taxon>
        <taxon>Monopisthocotylea</taxon>
        <taxon>Dactylogyridea</taxon>
        <taxon>Ancyrocephalidae</taxon>
        <taxon>Cichlidogyrus</taxon>
    </lineage>
</organism>
<evidence type="ECO:0000256" key="3">
    <source>
        <dbReference type="ARBA" id="ARBA00022692"/>
    </source>
</evidence>